<comment type="caution">
    <text evidence="9">The sequence shown here is derived from an EMBL/GenBank/DDBJ whole genome shotgun (WGS) entry which is preliminary data.</text>
</comment>
<name>A0A9X2DPV8_9BACI</name>
<feature type="transmembrane region" description="Helical" evidence="7">
    <location>
        <begin position="116"/>
        <end position="134"/>
    </location>
</feature>
<feature type="transmembrane region" description="Helical" evidence="7">
    <location>
        <begin position="6"/>
        <end position="22"/>
    </location>
</feature>
<comment type="subcellular location">
    <subcellularLocation>
        <location evidence="1">Cell inner membrane</location>
        <topology evidence="1">Multi-pass membrane protein</topology>
    </subcellularLocation>
</comment>
<evidence type="ECO:0000256" key="2">
    <source>
        <dbReference type="ARBA" id="ARBA00022475"/>
    </source>
</evidence>
<dbReference type="RefSeq" id="WP_251222755.1">
    <property type="nucleotide sequence ID" value="NZ_JAMBOL010000004.1"/>
</dbReference>
<dbReference type="Proteomes" id="UP001139179">
    <property type="component" value="Unassembled WGS sequence"/>
</dbReference>
<proteinExistence type="predicted"/>
<evidence type="ECO:0000313" key="9">
    <source>
        <dbReference type="EMBL" id="MCM3713955.1"/>
    </source>
</evidence>
<dbReference type="PANTHER" id="PTHR33362">
    <property type="entry name" value="SIALIC ACID TRAP TRANSPORTER PERMEASE PROTEIN SIAT-RELATED"/>
    <property type="match status" value="1"/>
</dbReference>
<keyword evidence="6 7" id="KW-0472">Membrane</keyword>
<evidence type="ECO:0000256" key="3">
    <source>
        <dbReference type="ARBA" id="ARBA00022519"/>
    </source>
</evidence>
<evidence type="ECO:0000256" key="5">
    <source>
        <dbReference type="ARBA" id="ARBA00022989"/>
    </source>
</evidence>
<organism evidence="9 10">
    <name type="scientific">Halalkalibacter oceani</name>
    <dbReference type="NCBI Taxonomy" id="1653776"/>
    <lineage>
        <taxon>Bacteria</taxon>
        <taxon>Bacillati</taxon>
        <taxon>Bacillota</taxon>
        <taxon>Bacilli</taxon>
        <taxon>Bacillales</taxon>
        <taxon>Bacillaceae</taxon>
        <taxon>Halalkalibacter</taxon>
    </lineage>
</organism>
<evidence type="ECO:0000259" key="8">
    <source>
        <dbReference type="Pfam" id="PF06808"/>
    </source>
</evidence>
<evidence type="ECO:0000256" key="1">
    <source>
        <dbReference type="ARBA" id="ARBA00004429"/>
    </source>
</evidence>
<protein>
    <submittedName>
        <fullName evidence="9">TRAP transporter large permease</fullName>
    </submittedName>
</protein>
<feature type="transmembrane region" description="Helical" evidence="7">
    <location>
        <begin position="141"/>
        <end position="162"/>
    </location>
</feature>
<dbReference type="GO" id="GO:0005886">
    <property type="term" value="C:plasma membrane"/>
    <property type="evidence" value="ECO:0007669"/>
    <property type="project" value="UniProtKB-SubCell"/>
</dbReference>
<feature type="transmembrane region" description="Helical" evidence="7">
    <location>
        <begin position="174"/>
        <end position="195"/>
    </location>
</feature>
<evidence type="ECO:0000256" key="4">
    <source>
        <dbReference type="ARBA" id="ARBA00022692"/>
    </source>
</evidence>
<feature type="transmembrane region" description="Helical" evidence="7">
    <location>
        <begin position="360"/>
        <end position="380"/>
    </location>
</feature>
<feature type="domain" description="TRAP C4-dicarboxylate transport system permease DctM subunit" evidence="8">
    <location>
        <begin position="11"/>
        <end position="420"/>
    </location>
</feature>
<dbReference type="InterPro" id="IPR010656">
    <property type="entry name" value="DctM"/>
</dbReference>
<keyword evidence="10" id="KW-1185">Reference proteome</keyword>
<gene>
    <name evidence="9" type="ORF">M3202_07640</name>
</gene>
<accession>A0A9X2DPV8</accession>
<evidence type="ECO:0000256" key="7">
    <source>
        <dbReference type="SAM" id="Phobius"/>
    </source>
</evidence>
<feature type="transmembrane region" description="Helical" evidence="7">
    <location>
        <begin position="400"/>
        <end position="424"/>
    </location>
</feature>
<evidence type="ECO:0000256" key="6">
    <source>
        <dbReference type="ARBA" id="ARBA00023136"/>
    </source>
</evidence>
<dbReference type="Pfam" id="PF06808">
    <property type="entry name" value="DctM"/>
    <property type="match status" value="1"/>
</dbReference>
<keyword evidence="3" id="KW-0997">Cell inner membrane</keyword>
<keyword evidence="2" id="KW-1003">Cell membrane</keyword>
<dbReference type="AlphaFoldDB" id="A0A9X2DPV8"/>
<reference evidence="9" key="1">
    <citation type="submission" date="2022-05" db="EMBL/GenBank/DDBJ databases">
        <title>Comparative Genomics of Spacecraft Associated Microbes.</title>
        <authorList>
            <person name="Tran M.T."/>
            <person name="Wright A."/>
            <person name="Seuylemezian A."/>
            <person name="Eisen J."/>
            <person name="Coil D."/>
        </authorList>
    </citation>
    <scope>NUCLEOTIDE SEQUENCE</scope>
    <source>
        <strain evidence="9">214.1.1</strain>
    </source>
</reference>
<feature type="transmembrane region" description="Helical" evidence="7">
    <location>
        <begin position="281"/>
        <end position="305"/>
    </location>
</feature>
<sequence>MSAGTIGILLLGIFFLLMILRIPIAISLSLASIITLLATGMAPAMFADIMEASVSSTALLAIPFFIIAGNIINHSGISQRIVRFVELLIGPIPGGLAIVSVIVVTFWGAISGSGPATVVALGPVLIPLMVNAGYNKAFAASIIAAAGGIAVVIPPSITFIVYGVVAEGASVGKLFAAGILPGILMGLAFCVYVFLYSVRHGYKGQVRGSRKEIFRAFWASFLGLLSPVIILGGIYGGIFTPTEAAAVAAFYSLFIGVVAYRQIKRENFMPVMVDSAVDSAMILLITAGAGVMAWLVTTTGIASAVTTLLMGISTNQYIIITVIFFILVMAGFFLDGISITYLFVPLLLPAVMQMGYDITWFGVILVVAVSIGMITPPVAANIYPAAQIAGVSLHAISKQIIGFLITGIIVGLLLLYIPQISLLIPNLLGL</sequence>
<dbReference type="InterPro" id="IPR004681">
    <property type="entry name" value="TRAP_DctM"/>
</dbReference>
<keyword evidence="5 7" id="KW-1133">Transmembrane helix</keyword>
<dbReference type="PIRSF" id="PIRSF006066">
    <property type="entry name" value="HI0050"/>
    <property type="match status" value="1"/>
</dbReference>
<dbReference type="EMBL" id="JAMBOL010000004">
    <property type="protein sequence ID" value="MCM3713955.1"/>
    <property type="molecule type" value="Genomic_DNA"/>
</dbReference>
<feature type="transmembrane region" description="Helical" evidence="7">
    <location>
        <begin position="52"/>
        <end position="72"/>
    </location>
</feature>
<evidence type="ECO:0000313" key="10">
    <source>
        <dbReference type="Proteomes" id="UP001139179"/>
    </source>
</evidence>
<dbReference type="NCBIfam" id="TIGR00786">
    <property type="entry name" value="dctM"/>
    <property type="match status" value="1"/>
</dbReference>
<feature type="transmembrane region" description="Helical" evidence="7">
    <location>
        <begin position="216"/>
        <end position="238"/>
    </location>
</feature>
<feature type="transmembrane region" description="Helical" evidence="7">
    <location>
        <begin position="244"/>
        <end position="260"/>
    </location>
</feature>
<feature type="transmembrane region" description="Helical" evidence="7">
    <location>
        <begin position="317"/>
        <end position="348"/>
    </location>
</feature>
<keyword evidence="4 7" id="KW-0812">Transmembrane</keyword>
<dbReference type="GO" id="GO:0022857">
    <property type="term" value="F:transmembrane transporter activity"/>
    <property type="evidence" value="ECO:0007669"/>
    <property type="project" value="TreeGrafter"/>
</dbReference>
<feature type="transmembrane region" description="Helical" evidence="7">
    <location>
        <begin position="84"/>
        <end position="110"/>
    </location>
</feature>